<evidence type="ECO:0000313" key="3">
    <source>
        <dbReference type="Proteomes" id="UP000006727"/>
    </source>
</evidence>
<dbReference type="InterPro" id="IPR000719">
    <property type="entry name" value="Prot_kinase_dom"/>
</dbReference>
<dbReference type="EnsemblPlants" id="Pp3c12_3820V3.2">
    <property type="protein sequence ID" value="Pp3c12_3820V3.2"/>
    <property type="gene ID" value="Pp3c12_3820"/>
</dbReference>
<dbReference type="AlphaFoldDB" id="A0A7I4F256"/>
<proteinExistence type="predicted"/>
<dbReference type="Pfam" id="PF07714">
    <property type="entry name" value="PK_Tyr_Ser-Thr"/>
    <property type="match status" value="1"/>
</dbReference>
<sequence>MEFYNKFVEYIGVVFKAREVDIGNVLIQCYNYNQEVKVLLKTKVVFNRKQCSNICKPLGHVIKVFEDLSTCSNNRRIDLISKECPKKMNIIPILFDVSTYEEVKHDGEELLKRLDYIYKDIQFKDHELTNYLLVRLKDLWRIEGGKMDSLEVSSDIKSLELGKIIKKGAFGKVHESKWFGLATVTKVMDASWNDMFLKEVGILASTSHPNLITYYYVAKSTAYENGESSTMNNSREKVYLVMELMQRSLSNLLEAKRSMPYYFLFDIIYQIARGMCYFYDMQIAHRGLKPDNILLNIIDDVYSFAMICSKILSGEDPFDGVNTTKELLRIIEKGERLKLPSNSDDLSKLIEKCWIMDPSQRPSFANICKRLTTLKKKLLMGIDVAKTPYFEAFKKDLKRNKSKDVHIVDALVNLIFET</sequence>
<protein>
    <recommendedName>
        <fullName evidence="1">Protein kinase domain-containing protein</fullName>
    </recommendedName>
</protein>
<dbReference type="Gene3D" id="3.30.200.20">
    <property type="entry name" value="Phosphorylase Kinase, domain 1"/>
    <property type="match status" value="1"/>
</dbReference>
<dbReference type="Proteomes" id="UP000006727">
    <property type="component" value="Chromosome 12"/>
</dbReference>
<organism evidence="2 3">
    <name type="scientific">Physcomitrium patens</name>
    <name type="common">Spreading-leaved earth moss</name>
    <name type="synonym">Physcomitrella patens</name>
    <dbReference type="NCBI Taxonomy" id="3218"/>
    <lineage>
        <taxon>Eukaryota</taxon>
        <taxon>Viridiplantae</taxon>
        <taxon>Streptophyta</taxon>
        <taxon>Embryophyta</taxon>
        <taxon>Bryophyta</taxon>
        <taxon>Bryophytina</taxon>
        <taxon>Bryopsida</taxon>
        <taxon>Funariidae</taxon>
        <taxon>Funariales</taxon>
        <taxon>Funariaceae</taxon>
        <taxon>Physcomitrium</taxon>
    </lineage>
</organism>
<name>A0A7I4F256_PHYPA</name>
<dbReference type="PANTHER" id="PTHR44329">
    <property type="entry name" value="SERINE/THREONINE-PROTEIN KINASE TNNI3K-RELATED"/>
    <property type="match status" value="1"/>
</dbReference>
<dbReference type="Gene3D" id="1.10.510.10">
    <property type="entry name" value="Transferase(Phosphotransferase) domain 1"/>
    <property type="match status" value="2"/>
</dbReference>
<dbReference type="SUPFAM" id="SSF56112">
    <property type="entry name" value="Protein kinase-like (PK-like)"/>
    <property type="match status" value="1"/>
</dbReference>
<feature type="domain" description="Protein kinase" evidence="1">
    <location>
        <begin position="159"/>
        <end position="418"/>
    </location>
</feature>
<dbReference type="GO" id="GO:0004674">
    <property type="term" value="F:protein serine/threonine kinase activity"/>
    <property type="evidence" value="ECO:0000318"/>
    <property type="project" value="GO_Central"/>
</dbReference>
<dbReference type="GO" id="GO:0007165">
    <property type="term" value="P:signal transduction"/>
    <property type="evidence" value="ECO:0000318"/>
    <property type="project" value="GO_Central"/>
</dbReference>
<reference evidence="2 3" key="2">
    <citation type="journal article" date="2018" name="Plant J.">
        <title>The Physcomitrella patens chromosome-scale assembly reveals moss genome structure and evolution.</title>
        <authorList>
            <person name="Lang D."/>
            <person name="Ullrich K.K."/>
            <person name="Murat F."/>
            <person name="Fuchs J."/>
            <person name="Jenkins J."/>
            <person name="Haas F.B."/>
            <person name="Piednoel M."/>
            <person name="Gundlach H."/>
            <person name="Van Bel M."/>
            <person name="Meyberg R."/>
            <person name="Vives C."/>
            <person name="Morata J."/>
            <person name="Symeonidi A."/>
            <person name="Hiss M."/>
            <person name="Muchero W."/>
            <person name="Kamisugi Y."/>
            <person name="Saleh O."/>
            <person name="Blanc G."/>
            <person name="Decker E.L."/>
            <person name="van Gessel N."/>
            <person name="Grimwood J."/>
            <person name="Hayes R.D."/>
            <person name="Graham S.W."/>
            <person name="Gunter L.E."/>
            <person name="McDaniel S.F."/>
            <person name="Hoernstein S.N.W."/>
            <person name="Larsson A."/>
            <person name="Li F.W."/>
            <person name="Perroud P.F."/>
            <person name="Phillips J."/>
            <person name="Ranjan P."/>
            <person name="Rokshar D.S."/>
            <person name="Rothfels C.J."/>
            <person name="Schneider L."/>
            <person name="Shu S."/>
            <person name="Stevenson D.W."/>
            <person name="Thummler F."/>
            <person name="Tillich M."/>
            <person name="Villarreal Aguilar J.C."/>
            <person name="Widiez T."/>
            <person name="Wong G.K."/>
            <person name="Wymore A."/>
            <person name="Zhang Y."/>
            <person name="Zimmer A.D."/>
            <person name="Quatrano R.S."/>
            <person name="Mayer K.F.X."/>
            <person name="Goodstein D."/>
            <person name="Casacuberta J.M."/>
            <person name="Vandepoele K."/>
            <person name="Reski R."/>
            <person name="Cuming A.C."/>
            <person name="Tuskan G.A."/>
            <person name="Maumus F."/>
            <person name="Salse J."/>
            <person name="Schmutz J."/>
            <person name="Rensing S.A."/>
        </authorList>
    </citation>
    <scope>NUCLEOTIDE SEQUENCE [LARGE SCALE GENOMIC DNA]</scope>
    <source>
        <strain evidence="2 3">cv. Gransden 2004</strain>
    </source>
</reference>
<dbReference type="PANTHER" id="PTHR44329:SF260">
    <property type="entry name" value="PROTEIN KINASE DOMAIN-CONTAINING PROTEIN"/>
    <property type="match status" value="1"/>
</dbReference>
<reference evidence="2" key="3">
    <citation type="submission" date="2020-12" db="UniProtKB">
        <authorList>
            <consortium name="EnsemblPlants"/>
        </authorList>
    </citation>
    <scope>IDENTIFICATION</scope>
</reference>
<evidence type="ECO:0000259" key="1">
    <source>
        <dbReference type="PROSITE" id="PS50011"/>
    </source>
</evidence>
<accession>A0A7I4F256</accession>
<evidence type="ECO:0000313" key="2">
    <source>
        <dbReference type="EnsemblPlants" id="Pp3c12_3820V3.2"/>
    </source>
</evidence>
<dbReference type="PROSITE" id="PS50011">
    <property type="entry name" value="PROTEIN_KINASE_DOM"/>
    <property type="match status" value="1"/>
</dbReference>
<dbReference type="InterPro" id="IPR001245">
    <property type="entry name" value="Ser-Thr/Tyr_kinase_cat_dom"/>
</dbReference>
<dbReference type="GO" id="GO:0005524">
    <property type="term" value="F:ATP binding"/>
    <property type="evidence" value="ECO:0007669"/>
    <property type="project" value="InterPro"/>
</dbReference>
<dbReference type="InterPro" id="IPR051681">
    <property type="entry name" value="Ser/Thr_Kinases-Pseudokinases"/>
</dbReference>
<dbReference type="InterPro" id="IPR011009">
    <property type="entry name" value="Kinase-like_dom_sf"/>
</dbReference>
<keyword evidence="3" id="KW-1185">Reference proteome</keyword>
<dbReference type="EMBL" id="ABEU02000012">
    <property type="status" value="NOT_ANNOTATED_CDS"/>
    <property type="molecule type" value="Genomic_DNA"/>
</dbReference>
<dbReference type="Pfam" id="PF00069">
    <property type="entry name" value="Pkinase"/>
    <property type="match status" value="1"/>
</dbReference>
<dbReference type="Gramene" id="Pp3c12_3820V3.2">
    <property type="protein sequence ID" value="Pp3c12_3820V3.2"/>
    <property type="gene ID" value="Pp3c12_3820"/>
</dbReference>
<reference evidence="2 3" key="1">
    <citation type="journal article" date="2008" name="Science">
        <title>The Physcomitrella genome reveals evolutionary insights into the conquest of land by plants.</title>
        <authorList>
            <person name="Rensing S."/>
            <person name="Lang D."/>
            <person name="Zimmer A."/>
            <person name="Terry A."/>
            <person name="Salamov A."/>
            <person name="Shapiro H."/>
            <person name="Nishiyama T."/>
            <person name="Perroud P.-F."/>
            <person name="Lindquist E."/>
            <person name="Kamisugi Y."/>
            <person name="Tanahashi T."/>
            <person name="Sakakibara K."/>
            <person name="Fujita T."/>
            <person name="Oishi K."/>
            <person name="Shin-I T."/>
            <person name="Kuroki Y."/>
            <person name="Toyoda A."/>
            <person name="Suzuki Y."/>
            <person name="Hashimoto A."/>
            <person name="Yamaguchi K."/>
            <person name="Sugano A."/>
            <person name="Kohara Y."/>
            <person name="Fujiyama A."/>
            <person name="Anterola A."/>
            <person name="Aoki S."/>
            <person name="Ashton N."/>
            <person name="Barbazuk W.B."/>
            <person name="Barker E."/>
            <person name="Bennetzen J."/>
            <person name="Bezanilla M."/>
            <person name="Blankenship R."/>
            <person name="Cho S.H."/>
            <person name="Dutcher S."/>
            <person name="Estelle M."/>
            <person name="Fawcett J.A."/>
            <person name="Gundlach H."/>
            <person name="Hanada K."/>
            <person name="Heyl A."/>
            <person name="Hicks K.A."/>
            <person name="Hugh J."/>
            <person name="Lohr M."/>
            <person name="Mayer K."/>
            <person name="Melkozernov A."/>
            <person name="Murata T."/>
            <person name="Nelson D."/>
            <person name="Pils B."/>
            <person name="Prigge M."/>
            <person name="Reiss B."/>
            <person name="Renner T."/>
            <person name="Rombauts S."/>
            <person name="Rushton P."/>
            <person name="Sanderfoot A."/>
            <person name="Schween G."/>
            <person name="Shiu S.-H."/>
            <person name="Stueber K."/>
            <person name="Theodoulou F.L."/>
            <person name="Tu H."/>
            <person name="Van de Peer Y."/>
            <person name="Verrier P.J."/>
            <person name="Waters E."/>
            <person name="Wood A."/>
            <person name="Yang L."/>
            <person name="Cove D."/>
            <person name="Cuming A."/>
            <person name="Hasebe M."/>
            <person name="Lucas S."/>
            <person name="Mishler D.B."/>
            <person name="Reski R."/>
            <person name="Grigoriev I."/>
            <person name="Quatrano R.S."/>
            <person name="Boore J.L."/>
        </authorList>
    </citation>
    <scope>NUCLEOTIDE SEQUENCE [LARGE SCALE GENOMIC DNA]</scope>
    <source>
        <strain evidence="2 3">cv. Gransden 2004</strain>
    </source>
</reference>